<dbReference type="InterPro" id="IPR021109">
    <property type="entry name" value="Peptidase_aspartic_dom_sf"/>
</dbReference>
<evidence type="ECO:0000256" key="2">
    <source>
        <dbReference type="SAM" id="SignalP"/>
    </source>
</evidence>
<feature type="domain" description="Peptidase A1" evidence="3">
    <location>
        <begin position="45"/>
        <end position="364"/>
    </location>
</feature>
<dbReference type="GO" id="GO:0006508">
    <property type="term" value="P:proteolysis"/>
    <property type="evidence" value="ECO:0007669"/>
    <property type="project" value="InterPro"/>
</dbReference>
<proteinExistence type="inferred from homology"/>
<dbReference type="PANTHER" id="PTHR47966">
    <property type="entry name" value="BETA-SITE APP-CLEAVING ENZYME, ISOFORM A-RELATED"/>
    <property type="match status" value="1"/>
</dbReference>
<dbReference type="InterPro" id="IPR034164">
    <property type="entry name" value="Pepsin-like_dom"/>
</dbReference>
<keyword evidence="4" id="KW-1185">Reference proteome</keyword>
<dbReference type="Pfam" id="PF00026">
    <property type="entry name" value="Asp"/>
    <property type="match status" value="2"/>
</dbReference>
<sequence length="364" mass="39879">MANFAYSFLFLLTFCACKSCNAAVYQIALQNSGSLIENVLSLDVRMEELLCGTPAQTLQVGFDLFSSDVWVVSSECVESSWISNSSSAYQRTFFNQTASSTYSNQSSHFRDSLFHATGTWSTDQFNISGLGNSNVSFGLVDSFGSSFPYVPLAGVVGLAWPELSSQNKTAALDAIVDQLDSPVFSIFLERKANLSQPTSKGVITFGKHDDVNCSRAVLFSFYSFLIGPENYVDWIVNATNAEFVDTYGLYSVNCSSSTLPDIVFTAGDRDFAIPPNNYLMQMDTDQSRCFLLVVAANLGDLGIQWVLGALFYALFAPPTTSLAMELLVLLTQNIRSDLCGLCIFKTKTINLFNALTTYTNKAKI</sequence>
<dbReference type="InterPro" id="IPR033121">
    <property type="entry name" value="PEPTIDASE_A1"/>
</dbReference>
<feature type="signal peptide" evidence="2">
    <location>
        <begin position="1"/>
        <end position="22"/>
    </location>
</feature>
<dbReference type="InterPro" id="IPR001461">
    <property type="entry name" value="Aspartic_peptidase_A1"/>
</dbReference>
<evidence type="ECO:0000259" key="3">
    <source>
        <dbReference type="PROSITE" id="PS51767"/>
    </source>
</evidence>
<dbReference type="AlphaFoldDB" id="A0A915DPP3"/>
<comment type="similarity">
    <text evidence="1">Belongs to the peptidase A1 family.</text>
</comment>
<protein>
    <submittedName>
        <fullName evidence="5">Peptidase A1 domain-containing protein</fullName>
    </submittedName>
</protein>
<feature type="chain" id="PRO_5037549200" evidence="2">
    <location>
        <begin position="23"/>
        <end position="364"/>
    </location>
</feature>
<dbReference type="GO" id="GO:0005764">
    <property type="term" value="C:lysosome"/>
    <property type="evidence" value="ECO:0007669"/>
    <property type="project" value="TreeGrafter"/>
</dbReference>
<dbReference type="WBParaSite" id="jg22212">
    <property type="protein sequence ID" value="jg22212"/>
    <property type="gene ID" value="jg22212"/>
</dbReference>
<dbReference type="PANTHER" id="PTHR47966:SF8">
    <property type="entry name" value="ASPARTIC PROTEASE 1-RELATED"/>
    <property type="match status" value="1"/>
</dbReference>
<evidence type="ECO:0000256" key="1">
    <source>
        <dbReference type="ARBA" id="ARBA00007447"/>
    </source>
</evidence>
<dbReference type="PROSITE" id="PS51767">
    <property type="entry name" value="PEPTIDASE_A1"/>
    <property type="match status" value="1"/>
</dbReference>
<name>A0A915DPP3_9BILA</name>
<keyword evidence="2" id="KW-0732">Signal</keyword>
<dbReference type="GO" id="GO:0004190">
    <property type="term" value="F:aspartic-type endopeptidase activity"/>
    <property type="evidence" value="ECO:0007669"/>
    <property type="project" value="InterPro"/>
</dbReference>
<accession>A0A915DPP3</accession>
<dbReference type="Proteomes" id="UP000887574">
    <property type="component" value="Unplaced"/>
</dbReference>
<evidence type="ECO:0000313" key="5">
    <source>
        <dbReference type="WBParaSite" id="jg22212"/>
    </source>
</evidence>
<evidence type="ECO:0000313" key="4">
    <source>
        <dbReference type="Proteomes" id="UP000887574"/>
    </source>
</evidence>
<dbReference type="Gene3D" id="2.40.70.10">
    <property type="entry name" value="Acid Proteases"/>
    <property type="match status" value="2"/>
</dbReference>
<reference evidence="5" key="1">
    <citation type="submission" date="2022-11" db="UniProtKB">
        <authorList>
            <consortium name="WormBaseParasite"/>
        </authorList>
    </citation>
    <scope>IDENTIFICATION</scope>
</reference>
<organism evidence="4 5">
    <name type="scientific">Ditylenchus dipsaci</name>
    <dbReference type="NCBI Taxonomy" id="166011"/>
    <lineage>
        <taxon>Eukaryota</taxon>
        <taxon>Metazoa</taxon>
        <taxon>Ecdysozoa</taxon>
        <taxon>Nematoda</taxon>
        <taxon>Chromadorea</taxon>
        <taxon>Rhabditida</taxon>
        <taxon>Tylenchina</taxon>
        <taxon>Tylenchomorpha</taxon>
        <taxon>Sphaerularioidea</taxon>
        <taxon>Anguinidae</taxon>
        <taxon>Anguininae</taxon>
        <taxon>Ditylenchus</taxon>
    </lineage>
</organism>
<dbReference type="SUPFAM" id="SSF50630">
    <property type="entry name" value="Acid proteases"/>
    <property type="match status" value="1"/>
</dbReference>
<dbReference type="CDD" id="cd05471">
    <property type="entry name" value="pepsin_like"/>
    <property type="match status" value="1"/>
</dbReference>